<dbReference type="Proteomes" id="UP001391051">
    <property type="component" value="Unassembled WGS sequence"/>
</dbReference>
<dbReference type="EMBL" id="JAQQWE010000003">
    <property type="protein sequence ID" value="KAK7959951.1"/>
    <property type="molecule type" value="Genomic_DNA"/>
</dbReference>
<proteinExistence type="predicted"/>
<sequence>MASEALEQNTRALSGSSEPSSFSLLADLLSNTLVLRQTIPYLPISALLNLTAASKQLRDLLYSDPDVFRHIDLSHVRAAQFEVAGVDHGGEVWRNVQLDEYLTEDDFYSGPLRGIFTNLQRKHILQSVQTLVLDGLSVTAELVHDILVDPQFAVRILSIRETKHLNHRKLMQSLKYACRPSRPENTPRLKGLYLFSKRDAPALPMKPSPQATPAANVGANWNHKSAHALKEAIHKDEGDDWYHKRGRIINKPVGAGWAETILDCRGSILFDAVLCTGPRHRNSPAFGRAPITGDAATHPWSVATYSVGGCASCGTAPEGFTTYGESLTEELPLLTPLATDSSNIRAATRPQKEATTGSKKQQFVPRCEDCIRERYCFACDQWWCEACYQVPGKEELMGVQVVALDDETGGLAAHEAAALLEQPQVKGQRKIKKDCWECENNCMDCIANTQRHCKRCGGGYCLIHHEGSTMTLCDCMLASVSEVVFIFLLLMSVDDRVLESEPACSMMSLRNWTE</sequence>
<comment type="caution">
    <text evidence="2">The sequence shown here is derived from an EMBL/GenBank/DDBJ whole genome shotgun (WGS) entry which is preliminary data.</text>
</comment>
<dbReference type="GeneID" id="92074089"/>
<name>A0ABR1QP13_9PEZI</name>
<feature type="compositionally biased region" description="Polar residues" evidence="1">
    <location>
        <begin position="1"/>
        <end position="12"/>
    </location>
</feature>
<dbReference type="RefSeq" id="XP_066703654.1">
    <property type="nucleotide sequence ID" value="XM_066841027.1"/>
</dbReference>
<reference evidence="2 3" key="1">
    <citation type="submission" date="2023-01" db="EMBL/GenBank/DDBJ databases">
        <title>Analysis of 21 Apiospora genomes using comparative genomics revels a genus with tremendous synthesis potential of carbohydrate active enzymes and secondary metabolites.</title>
        <authorList>
            <person name="Sorensen T."/>
        </authorList>
    </citation>
    <scope>NUCLEOTIDE SEQUENCE [LARGE SCALE GENOMIC DNA]</scope>
    <source>
        <strain evidence="2 3">CBS 24483</strain>
    </source>
</reference>
<organism evidence="2 3">
    <name type="scientific">Apiospora aurea</name>
    <dbReference type="NCBI Taxonomy" id="335848"/>
    <lineage>
        <taxon>Eukaryota</taxon>
        <taxon>Fungi</taxon>
        <taxon>Dikarya</taxon>
        <taxon>Ascomycota</taxon>
        <taxon>Pezizomycotina</taxon>
        <taxon>Sordariomycetes</taxon>
        <taxon>Xylariomycetidae</taxon>
        <taxon>Amphisphaeriales</taxon>
        <taxon>Apiosporaceae</taxon>
        <taxon>Apiospora</taxon>
    </lineage>
</organism>
<evidence type="ECO:0008006" key="4">
    <source>
        <dbReference type="Google" id="ProtNLM"/>
    </source>
</evidence>
<evidence type="ECO:0000313" key="2">
    <source>
        <dbReference type="EMBL" id="KAK7959951.1"/>
    </source>
</evidence>
<gene>
    <name evidence="2" type="ORF">PG986_004805</name>
</gene>
<evidence type="ECO:0000256" key="1">
    <source>
        <dbReference type="SAM" id="MobiDB-lite"/>
    </source>
</evidence>
<protein>
    <recommendedName>
        <fullName evidence="4">Ubiquitin fusion degradation protein</fullName>
    </recommendedName>
</protein>
<accession>A0ABR1QP13</accession>
<feature type="region of interest" description="Disordered" evidence="1">
    <location>
        <begin position="1"/>
        <end position="20"/>
    </location>
</feature>
<keyword evidence="3" id="KW-1185">Reference proteome</keyword>
<evidence type="ECO:0000313" key="3">
    <source>
        <dbReference type="Proteomes" id="UP001391051"/>
    </source>
</evidence>